<dbReference type="Pfam" id="PF00152">
    <property type="entry name" value="tRNA-synt_2"/>
    <property type="match status" value="1"/>
</dbReference>
<dbReference type="GO" id="GO:0003676">
    <property type="term" value="F:nucleic acid binding"/>
    <property type="evidence" value="ECO:0007669"/>
    <property type="project" value="InterPro"/>
</dbReference>
<feature type="site" description="Important for tRNA non-discrimination" evidence="7">
    <location>
        <position position="81"/>
    </location>
</feature>
<dbReference type="EC" id="6.1.1.23" evidence="7"/>
<evidence type="ECO:0000313" key="10">
    <source>
        <dbReference type="Proteomes" id="UP000198607"/>
    </source>
</evidence>
<accession>A0A1G8IMR3</accession>
<dbReference type="InterPro" id="IPR029351">
    <property type="entry name" value="GAD_dom"/>
</dbReference>
<dbReference type="Gene3D" id="3.30.930.10">
    <property type="entry name" value="Bira Bifunctional Protein, Domain 2"/>
    <property type="match status" value="1"/>
</dbReference>
<keyword evidence="10" id="KW-1185">Reference proteome</keyword>
<dbReference type="RefSeq" id="WP_091938767.1">
    <property type="nucleotide sequence ID" value="NZ_FNCY01000014.1"/>
</dbReference>
<evidence type="ECO:0000256" key="2">
    <source>
        <dbReference type="ARBA" id="ARBA00022598"/>
    </source>
</evidence>
<dbReference type="InterPro" id="IPR002312">
    <property type="entry name" value="Asp/Asn-tRNA-synth_IIb"/>
</dbReference>
<feature type="binding site" evidence="7">
    <location>
        <begin position="218"/>
        <end position="220"/>
    </location>
    <ligand>
        <name>ATP</name>
        <dbReference type="ChEBI" id="CHEBI:30616"/>
    </ligand>
</feature>
<dbReference type="AlphaFoldDB" id="A0A1G8IMR3"/>
<name>A0A1G8IMR3_9RHOO</name>
<comment type="function">
    <text evidence="7">Aspartyl-tRNA synthetase with relaxed tRNA specificity since it is able to aspartylate not only its cognate tRNA(Asp) but also tRNA(Asn). Reaction proceeds in two steps: L-aspartate is first activated by ATP to form Asp-AMP and then transferred to the acceptor end of tRNA(Asp/Asn).</text>
</comment>
<dbReference type="InterPro" id="IPR004524">
    <property type="entry name" value="Asp-tRNA-ligase_1"/>
</dbReference>
<dbReference type="GO" id="GO:0006422">
    <property type="term" value="P:aspartyl-tRNA aminoacylation"/>
    <property type="evidence" value="ECO:0007669"/>
    <property type="project" value="UniProtKB-UniRule"/>
</dbReference>
<dbReference type="GO" id="GO:0050560">
    <property type="term" value="F:aspartate-tRNA(Asn) ligase activity"/>
    <property type="evidence" value="ECO:0007669"/>
    <property type="project" value="UniProtKB-EC"/>
</dbReference>
<proteinExistence type="inferred from homology"/>
<feature type="region of interest" description="Aspartate" evidence="7">
    <location>
        <begin position="196"/>
        <end position="199"/>
    </location>
</feature>
<feature type="binding site" evidence="7">
    <location>
        <position position="218"/>
    </location>
    <ligand>
        <name>L-aspartate</name>
        <dbReference type="ChEBI" id="CHEBI:29991"/>
    </ligand>
</feature>
<comment type="subunit">
    <text evidence="7">Homodimer.</text>
</comment>
<evidence type="ECO:0000256" key="5">
    <source>
        <dbReference type="ARBA" id="ARBA00022917"/>
    </source>
</evidence>
<dbReference type="InterPro" id="IPR047090">
    <property type="entry name" value="AspRS_core"/>
</dbReference>
<feature type="binding site" evidence="7">
    <location>
        <position position="493"/>
    </location>
    <ligand>
        <name>L-aspartate</name>
        <dbReference type="ChEBI" id="CHEBI:29991"/>
    </ligand>
</feature>
<keyword evidence="7" id="KW-0963">Cytoplasm</keyword>
<keyword evidence="6 7" id="KW-0030">Aminoacyl-tRNA synthetase</keyword>
<dbReference type="STRING" id="83767.SAMN05660652_03040"/>
<feature type="binding site" evidence="7">
    <location>
        <position position="227"/>
    </location>
    <ligand>
        <name>ATP</name>
        <dbReference type="ChEBI" id="CHEBI:30616"/>
    </ligand>
</feature>
<dbReference type="PRINTS" id="PR01042">
    <property type="entry name" value="TRNASYNTHASP"/>
</dbReference>
<dbReference type="SUPFAM" id="SSF55261">
    <property type="entry name" value="GAD domain-like"/>
    <property type="match status" value="1"/>
</dbReference>
<feature type="binding site" evidence="7">
    <location>
        <begin position="538"/>
        <end position="541"/>
    </location>
    <ligand>
        <name>ATP</name>
        <dbReference type="ChEBI" id="CHEBI:30616"/>
    </ligand>
</feature>
<dbReference type="GO" id="GO:0005737">
    <property type="term" value="C:cytoplasm"/>
    <property type="evidence" value="ECO:0007669"/>
    <property type="project" value="UniProtKB-SubCell"/>
</dbReference>
<keyword evidence="2 7" id="KW-0436">Ligase</keyword>
<dbReference type="EMBL" id="FNCY01000014">
    <property type="protein sequence ID" value="SDI20338.1"/>
    <property type="molecule type" value="Genomic_DNA"/>
</dbReference>
<sequence length="597" mass="66798">MRTHYCGQLSSQTIGQEVTLCGWAHRRRDHGGVIFIDLRDREGLAQVVCDPDRPEMFKVAESIRNEFCLKIVGKVRARPAGSTNANIASGEVEILCQNIEVLNPSVTPPFQLDDENLSENVRLQHRVLDLRRPQMQKNMMLRYKTAMAFRRYLDNAGFIDIETPMLTKSTPEGARDYLVPSRVNAGQFFALPQSPQLFKQLLMIAGFDRYYQITKCFRDEDLRADRQPEFTQVDIETSFLNEAEITGIMENLIRTVFKEAIDVDLPNPFPRISYSEAMQRYGSDKPDLRVTLELTEVTDAVKDVPFKVFANVANSENGRVAALRIPGGNSLTRGEIDAYASFVGIYGAKGLAYIKVNDVTQINESGLQSPIVKNLNEAALKAIIERTGAQSGDLIFFCADKAKVVNDALGALRIKIGHEKGFVNGSAWEPLWVVDFPMFEYDEENKRWAACHHPFTSPKDEHVGLLATDPGKCLAKAYDLAVNGWEMGGGSVRIHRADVQEQVFSALGIDEEEAKIKFGFLLDALKYGAPPHGGIAFGLDRIVTMMTGAESIRDVIAFPKTQRAQCLLTDAPSEVDEKQLRELHIRLRQKVEPQVKA</sequence>
<keyword evidence="5 7" id="KW-0648">Protein biosynthesis</keyword>
<dbReference type="GO" id="GO:0005524">
    <property type="term" value="F:ATP binding"/>
    <property type="evidence" value="ECO:0007669"/>
    <property type="project" value="UniProtKB-UniRule"/>
</dbReference>
<feature type="domain" description="Aminoacyl-transfer RNA synthetases class-II family profile" evidence="8">
    <location>
        <begin position="148"/>
        <end position="559"/>
    </location>
</feature>
<comment type="similarity">
    <text evidence="1 7">Belongs to the class-II aminoacyl-tRNA synthetase family. Type 1 subfamily.</text>
</comment>
<dbReference type="SUPFAM" id="SSF50249">
    <property type="entry name" value="Nucleic acid-binding proteins"/>
    <property type="match status" value="1"/>
</dbReference>
<dbReference type="Pfam" id="PF01336">
    <property type="entry name" value="tRNA_anti-codon"/>
    <property type="match status" value="1"/>
</dbReference>
<gene>
    <name evidence="7" type="primary">aspS</name>
    <name evidence="9" type="ORF">SAMN05660652_03040</name>
</gene>
<dbReference type="PANTHER" id="PTHR22594:SF5">
    <property type="entry name" value="ASPARTATE--TRNA LIGASE, MITOCHONDRIAL"/>
    <property type="match status" value="1"/>
</dbReference>
<dbReference type="InterPro" id="IPR045864">
    <property type="entry name" value="aa-tRNA-synth_II/BPL/LPL"/>
</dbReference>
<evidence type="ECO:0000256" key="7">
    <source>
        <dbReference type="HAMAP-Rule" id="MF_00044"/>
    </source>
</evidence>
<feature type="binding site" evidence="7">
    <location>
        <position position="172"/>
    </location>
    <ligand>
        <name>L-aspartate</name>
        <dbReference type="ChEBI" id="CHEBI:29991"/>
    </ligand>
</feature>
<dbReference type="InterPro" id="IPR004365">
    <property type="entry name" value="NA-bd_OB_tRNA"/>
</dbReference>
<dbReference type="InterPro" id="IPR006195">
    <property type="entry name" value="aa-tRNA-synth_II"/>
</dbReference>
<dbReference type="CDD" id="cd00777">
    <property type="entry name" value="AspRS_core"/>
    <property type="match status" value="1"/>
</dbReference>
<evidence type="ECO:0000256" key="6">
    <source>
        <dbReference type="ARBA" id="ARBA00023146"/>
    </source>
</evidence>
<dbReference type="InterPro" id="IPR004115">
    <property type="entry name" value="GAD-like_sf"/>
</dbReference>
<dbReference type="SUPFAM" id="SSF55681">
    <property type="entry name" value="Class II aaRS and biotin synthetases"/>
    <property type="match status" value="1"/>
</dbReference>
<comment type="subcellular location">
    <subcellularLocation>
        <location evidence="7">Cytoplasm</location>
    </subcellularLocation>
</comment>
<keyword evidence="4 7" id="KW-0067">ATP-binding</keyword>
<dbReference type="PROSITE" id="PS50862">
    <property type="entry name" value="AA_TRNA_LIGASE_II"/>
    <property type="match status" value="1"/>
</dbReference>
<organism evidence="9 10">
    <name type="scientific">Propionivibrio dicarboxylicus</name>
    <dbReference type="NCBI Taxonomy" id="83767"/>
    <lineage>
        <taxon>Bacteria</taxon>
        <taxon>Pseudomonadati</taxon>
        <taxon>Pseudomonadota</taxon>
        <taxon>Betaproteobacteria</taxon>
        <taxon>Rhodocyclales</taxon>
        <taxon>Rhodocyclaceae</taxon>
        <taxon>Propionivibrio</taxon>
    </lineage>
</organism>
<evidence type="ECO:0000256" key="3">
    <source>
        <dbReference type="ARBA" id="ARBA00022741"/>
    </source>
</evidence>
<dbReference type="NCBIfam" id="NF001750">
    <property type="entry name" value="PRK00476.1"/>
    <property type="match status" value="1"/>
</dbReference>
<dbReference type="GO" id="GO:0004815">
    <property type="term" value="F:aspartate-tRNA ligase activity"/>
    <property type="evidence" value="ECO:0007669"/>
    <property type="project" value="UniProtKB-UniRule"/>
</dbReference>
<dbReference type="Gene3D" id="2.40.50.140">
    <property type="entry name" value="Nucleic acid-binding proteins"/>
    <property type="match status" value="1"/>
</dbReference>
<dbReference type="Pfam" id="PF02938">
    <property type="entry name" value="GAD"/>
    <property type="match status" value="1"/>
</dbReference>
<feature type="binding site" evidence="7">
    <location>
        <position position="452"/>
    </location>
    <ligand>
        <name>L-aspartate</name>
        <dbReference type="ChEBI" id="CHEBI:29991"/>
    </ligand>
</feature>
<feature type="site" description="Important for tRNA non-discrimination" evidence="7">
    <location>
        <position position="30"/>
    </location>
</feature>
<dbReference type="HAMAP" id="MF_00044">
    <property type="entry name" value="Asp_tRNA_synth_type1"/>
    <property type="match status" value="1"/>
</dbReference>
<dbReference type="Proteomes" id="UP000198607">
    <property type="component" value="Unassembled WGS sequence"/>
</dbReference>
<dbReference type="PANTHER" id="PTHR22594">
    <property type="entry name" value="ASPARTYL/LYSYL-TRNA SYNTHETASE"/>
    <property type="match status" value="1"/>
</dbReference>
<evidence type="ECO:0000256" key="1">
    <source>
        <dbReference type="ARBA" id="ARBA00006303"/>
    </source>
</evidence>
<dbReference type="CDD" id="cd04317">
    <property type="entry name" value="EcAspRS_like_N"/>
    <property type="match status" value="1"/>
</dbReference>
<comment type="catalytic activity">
    <reaction evidence="7">
        <text>tRNA(Asx) + L-aspartate + ATP = L-aspartyl-tRNA(Asx) + AMP + diphosphate</text>
        <dbReference type="Rhea" id="RHEA:18349"/>
        <dbReference type="Rhea" id="RHEA-COMP:9710"/>
        <dbReference type="Rhea" id="RHEA-COMP:9711"/>
        <dbReference type="ChEBI" id="CHEBI:29991"/>
        <dbReference type="ChEBI" id="CHEBI:30616"/>
        <dbReference type="ChEBI" id="CHEBI:33019"/>
        <dbReference type="ChEBI" id="CHEBI:78442"/>
        <dbReference type="ChEBI" id="CHEBI:78516"/>
        <dbReference type="ChEBI" id="CHEBI:456215"/>
        <dbReference type="EC" id="6.1.1.23"/>
    </reaction>
</comment>
<evidence type="ECO:0000256" key="4">
    <source>
        <dbReference type="ARBA" id="ARBA00022840"/>
    </source>
</evidence>
<evidence type="ECO:0000259" key="8">
    <source>
        <dbReference type="PROSITE" id="PS50862"/>
    </source>
</evidence>
<dbReference type="InterPro" id="IPR047089">
    <property type="entry name" value="Asp-tRNA-ligase_1_N"/>
</dbReference>
<keyword evidence="3 7" id="KW-0547">Nucleotide-binding</keyword>
<reference evidence="9 10" key="1">
    <citation type="submission" date="2016-10" db="EMBL/GenBank/DDBJ databases">
        <authorList>
            <person name="de Groot N.N."/>
        </authorList>
    </citation>
    <scope>NUCLEOTIDE SEQUENCE [LARGE SCALE GENOMIC DNA]</scope>
    <source>
        <strain evidence="9 10">DSM 5885</strain>
    </source>
</reference>
<dbReference type="OrthoDB" id="9802326at2"/>
<evidence type="ECO:0000313" key="9">
    <source>
        <dbReference type="EMBL" id="SDI20338.1"/>
    </source>
</evidence>
<dbReference type="InterPro" id="IPR004364">
    <property type="entry name" value="Aa-tRNA-synt_II"/>
</dbReference>
<dbReference type="NCBIfam" id="TIGR00459">
    <property type="entry name" value="aspS_bact"/>
    <property type="match status" value="1"/>
</dbReference>
<feature type="binding site" evidence="7">
    <location>
        <position position="486"/>
    </location>
    <ligand>
        <name>ATP</name>
        <dbReference type="ChEBI" id="CHEBI:30616"/>
    </ligand>
</feature>
<dbReference type="InterPro" id="IPR012340">
    <property type="entry name" value="NA-bd_OB-fold"/>
</dbReference>
<dbReference type="Gene3D" id="3.30.1360.30">
    <property type="entry name" value="GAD-like domain"/>
    <property type="match status" value="1"/>
</dbReference>
<protein>
    <recommendedName>
        <fullName evidence="7">Aspartate--tRNA(Asp/Asn) ligase</fullName>
        <ecNumber evidence="7">6.1.1.23</ecNumber>
    </recommendedName>
    <alternativeName>
        <fullName evidence="7">Aspartyl-tRNA synthetase</fullName>
        <shortName evidence="7">AspRS</shortName>
    </alternativeName>
    <alternativeName>
        <fullName evidence="7">Non-discriminating aspartyl-tRNA synthetase</fullName>
        <shortName evidence="7">ND-AspRS</shortName>
    </alternativeName>
</protein>